<reference evidence="2" key="1">
    <citation type="journal article" date="2019" name="Int. J. Syst. Evol. Microbiol.">
        <title>The Global Catalogue of Microorganisms (GCM) 10K type strain sequencing project: providing services to taxonomists for standard genome sequencing and annotation.</title>
        <authorList>
            <consortium name="The Broad Institute Genomics Platform"/>
            <consortium name="The Broad Institute Genome Sequencing Center for Infectious Disease"/>
            <person name="Wu L."/>
            <person name="Ma J."/>
        </authorList>
    </citation>
    <scope>NUCLEOTIDE SEQUENCE [LARGE SCALE GENOMIC DNA]</scope>
    <source>
        <strain evidence="2">CCUG 63369</strain>
    </source>
</reference>
<accession>A0ABW3BA65</accession>
<dbReference type="EMBL" id="JBHTHR010000018">
    <property type="protein sequence ID" value="MFD0800040.1"/>
    <property type="molecule type" value="Genomic_DNA"/>
</dbReference>
<keyword evidence="2" id="KW-1185">Reference proteome</keyword>
<organism evidence="1 2">
    <name type="scientific">Streptomonospora algeriensis</name>
    <dbReference type="NCBI Taxonomy" id="995084"/>
    <lineage>
        <taxon>Bacteria</taxon>
        <taxon>Bacillati</taxon>
        <taxon>Actinomycetota</taxon>
        <taxon>Actinomycetes</taxon>
        <taxon>Streptosporangiales</taxon>
        <taxon>Nocardiopsidaceae</taxon>
        <taxon>Streptomonospora</taxon>
    </lineage>
</organism>
<dbReference type="SUPFAM" id="SSF56059">
    <property type="entry name" value="Glutathione synthetase ATP-binding domain-like"/>
    <property type="match status" value="1"/>
</dbReference>
<comment type="caution">
    <text evidence="1">The sequence shown here is derived from an EMBL/GenBank/DDBJ whole genome shotgun (WGS) entry which is preliminary data.</text>
</comment>
<proteinExistence type="predicted"/>
<evidence type="ECO:0000313" key="2">
    <source>
        <dbReference type="Proteomes" id="UP001596956"/>
    </source>
</evidence>
<gene>
    <name evidence="1" type="ORF">ACFQZU_01735</name>
</gene>
<name>A0ABW3BA65_9ACTN</name>
<dbReference type="Proteomes" id="UP001596956">
    <property type="component" value="Unassembled WGS sequence"/>
</dbReference>
<protein>
    <recommendedName>
        <fullName evidence="3">Glutathionylspermidine synthase pre-ATP-grasp-like domain-containing protein</fullName>
    </recommendedName>
</protein>
<evidence type="ECO:0008006" key="3">
    <source>
        <dbReference type="Google" id="ProtNLM"/>
    </source>
</evidence>
<sequence length="447" mass="49902">MSSGSGAGFDDHGFDEERAALQDARELDEVMRGLPFTGGDDIPVRPLQMPEREYEHCFAIARRFTSLLERTCRSMAESPRGLRSLLGADADLYHLFDRSEVEWRWGGCMSRTDGVFHNGIFKIMECNIGAAIGGVVSMHMLTSYHLGRSGGRAADPLAARAGLFGDVCEWLGREPAVALLGTMREDNVGDDRYFTIERDYLRARGFAADFLEPEELVEEFGSGNGAARYPAVFRHYLPIEWDQMGIDTRGLRRVLESGAVLLSPETAFMLQNKKVLAWMSEGRPWHSESDREFVERHLPWTRVAREGKVAFQGREWDMAGLLLDRQDEFVLKKADSFAGLDVVIGRHTSDVEWKRAVAHALGGDWIAQEYVEPDRRHVPFVRRRSGDLVSAEAPVVYGFLLMGGRSGGCMARHSLSENAVINRHQGASLNIVVHSRPGSRARAAHPA</sequence>
<evidence type="ECO:0000313" key="1">
    <source>
        <dbReference type="EMBL" id="MFD0800040.1"/>
    </source>
</evidence>